<sequence>MKMMIPTGTMNFVRKLDFMRYQDMFISFWHSRRKTDESYAQDKDQYQKTFEHPQSFTQALTDFQKLVKAQRFA</sequence>
<name>A0A081BWN0_VECG1</name>
<accession>A0A081BWN0</accession>
<dbReference type="AlphaFoldDB" id="A0A081BWN0"/>
<dbReference type="Proteomes" id="UP000030661">
    <property type="component" value="Unassembled WGS sequence"/>
</dbReference>
<proteinExistence type="predicted"/>
<evidence type="ECO:0000313" key="2">
    <source>
        <dbReference type="Proteomes" id="UP000030661"/>
    </source>
</evidence>
<dbReference type="EMBL" id="DF820465">
    <property type="protein sequence ID" value="GAK56735.1"/>
    <property type="molecule type" value="Genomic_DNA"/>
</dbReference>
<reference evidence="1" key="1">
    <citation type="journal article" date="2015" name="PeerJ">
        <title>First genomic representation of candidate bacterial phylum KSB3 points to enhanced environmental sensing as a trigger of wastewater bulking.</title>
        <authorList>
            <person name="Sekiguchi Y."/>
            <person name="Ohashi A."/>
            <person name="Parks D.H."/>
            <person name="Yamauchi T."/>
            <person name="Tyson G.W."/>
            <person name="Hugenholtz P."/>
        </authorList>
    </citation>
    <scope>NUCLEOTIDE SEQUENCE [LARGE SCALE GENOMIC DNA]</scope>
</reference>
<keyword evidence="2" id="KW-1185">Reference proteome</keyword>
<organism evidence="1">
    <name type="scientific">Vecturithrix granuli</name>
    <dbReference type="NCBI Taxonomy" id="1499967"/>
    <lineage>
        <taxon>Bacteria</taxon>
        <taxon>Candidatus Moduliflexota</taxon>
        <taxon>Candidatus Vecturitrichia</taxon>
        <taxon>Candidatus Vecturitrichales</taxon>
        <taxon>Candidatus Vecturitrichaceae</taxon>
        <taxon>Candidatus Vecturithrix</taxon>
    </lineage>
</organism>
<gene>
    <name evidence="1" type="ORF">U27_03699</name>
</gene>
<protein>
    <submittedName>
        <fullName evidence="1">Uncharacterized protein</fullName>
    </submittedName>
</protein>
<evidence type="ECO:0000313" key="1">
    <source>
        <dbReference type="EMBL" id="GAK56735.1"/>
    </source>
</evidence>
<dbReference type="HOGENOM" id="CLU_2697069_0_0_0"/>